<proteinExistence type="predicted"/>
<protein>
    <submittedName>
        <fullName evidence="1">Uncharacterized protein</fullName>
    </submittedName>
</protein>
<organism evidence="1 2">
    <name type="scientific">Nephila pilipes</name>
    <name type="common">Giant wood spider</name>
    <name type="synonym">Nephila maculata</name>
    <dbReference type="NCBI Taxonomy" id="299642"/>
    <lineage>
        <taxon>Eukaryota</taxon>
        <taxon>Metazoa</taxon>
        <taxon>Ecdysozoa</taxon>
        <taxon>Arthropoda</taxon>
        <taxon>Chelicerata</taxon>
        <taxon>Arachnida</taxon>
        <taxon>Araneae</taxon>
        <taxon>Araneomorphae</taxon>
        <taxon>Entelegynae</taxon>
        <taxon>Araneoidea</taxon>
        <taxon>Nephilidae</taxon>
        <taxon>Nephila</taxon>
    </lineage>
</organism>
<gene>
    <name evidence="1" type="ORF">NPIL_291441</name>
</gene>
<keyword evidence="2" id="KW-1185">Reference proteome</keyword>
<dbReference type="OrthoDB" id="1107037at2759"/>
<feature type="non-terminal residue" evidence="1">
    <location>
        <position position="209"/>
    </location>
</feature>
<reference evidence="1" key="1">
    <citation type="submission" date="2020-08" db="EMBL/GenBank/DDBJ databases">
        <title>Multicomponent nature underlies the extraordinary mechanical properties of spider dragline silk.</title>
        <authorList>
            <person name="Kono N."/>
            <person name="Nakamura H."/>
            <person name="Mori M."/>
            <person name="Yoshida Y."/>
            <person name="Ohtoshi R."/>
            <person name="Malay A.D."/>
            <person name="Moran D.A.P."/>
            <person name="Tomita M."/>
            <person name="Numata K."/>
            <person name="Arakawa K."/>
        </authorList>
    </citation>
    <scope>NUCLEOTIDE SEQUENCE</scope>
</reference>
<accession>A0A8X6NW81</accession>
<evidence type="ECO:0000313" key="1">
    <source>
        <dbReference type="EMBL" id="GFT36550.1"/>
    </source>
</evidence>
<dbReference type="EMBL" id="BMAW01062612">
    <property type="protein sequence ID" value="GFT36550.1"/>
    <property type="molecule type" value="Genomic_DNA"/>
</dbReference>
<name>A0A8X6NW81_NEPPI</name>
<comment type="caution">
    <text evidence="1">The sequence shown here is derived from an EMBL/GenBank/DDBJ whole genome shotgun (WGS) entry which is preliminary data.</text>
</comment>
<dbReference type="Proteomes" id="UP000887013">
    <property type="component" value="Unassembled WGS sequence"/>
</dbReference>
<dbReference type="AlphaFoldDB" id="A0A8X6NW81"/>
<evidence type="ECO:0000313" key="2">
    <source>
        <dbReference type="Proteomes" id="UP000887013"/>
    </source>
</evidence>
<sequence length="209" mass="24220">MYVTVFLWLKLKIKTIRDEIYTKAAIKPDGRRDDPYLLGNRTTELIDSSEQGIQLNNAVVTRSAGKIHPTEAGKEIIARGQVDLPLKLVSPSEGKEEKKFEIPPFEGRKEIILAKINGSEFEVEQKQCKNLKVLWDKARSRVDKESKIYNGKLFRVTRTKQGEEIKQMCMPLKFRHEISNMSVDEVEGYAEIPNQDKQCMKFDYRRLNE</sequence>